<dbReference type="PANTHER" id="PTHR42781">
    <property type="entry name" value="SPERMIDINE/PUTRESCINE IMPORT ATP-BINDING PROTEIN POTA"/>
    <property type="match status" value="1"/>
</dbReference>
<keyword evidence="2" id="KW-1003">Cell membrane</keyword>
<dbReference type="EMBL" id="JBAKBA010000003">
    <property type="protein sequence ID" value="MEL0657997.1"/>
    <property type="molecule type" value="Genomic_DNA"/>
</dbReference>
<dbReference type="RefSeq" id="WP_341626723.1">
    <property type="nucleotide sequence ID" value="NZ_JBAKBA010000003.1"/>
</dbReference>
<feature type="domain" description="ABC transporter" evidence="9">
    <location>
        <begin position="4"/>
        <end position="237"/>
    </location>
</feature>
<evidence type="ECO:0000256" key="3">
    <source>
        <dbReference type="ARBA" id="ARBA00022496"/>
    </source>
</evidence>
<keyword evidence="6" id="KW-0408">Iron</keyword>
<dbReference type="InterPro" id="IPR050093">
    <property type="entry name" value="ABC_SmlMolc_Importer"/>
</dbReference>
<dbReference type="Gene3D" id="2.40.50.100">
    <property type="match status" value="1"/>
</dbReference>
<dbReference type="InterPro" id="IPR003593">
    <property type="entry name" value="AAA+_ATPase"/>
</dbReference>
<keyword evidence="5 10" id="KW-0067">ATP-binding</keyword>
<dbReference type="Pfam" id="PF00005">
    <property type="entry name" value="ABC_tran"/>
    <property type="match status" value="1"/>
</dbReference>
<dbReference type="GO" id="GO:0005524">
    <property type="term" value="F:ATP binding"/>
    <property type="evidence" value="ECO:0007669"/>
    <property type="project" value="UniProtKB-KW"/>
</dbReference>
<evidence type="ECO:0000256" key="6">
    <source>
        <dbReference type="ARBA" id="ARBA00023004"/>
    </source>
</evidence>
<keyword evidence="8" id="KW-0472">Membrane</keyword>
<name>A0ABU9H8K3_9GAMM</name>
<dbReference type="Proteomes" id="UP001366060">
    <property type="component" value="Unassembled WGS sequence"/>
</dbReference>
<evidence type="ECO:0000256" key="1">
    <source>
        <dbReference type="ARBA" id="ARBA00022448"/>
    </source>
</evidence>
<dbReference type="CDD" id="cd03259">
    <property type="entry name" value="ABC_Carb_Solutes_like"/>
    <property type="match status" value="1"/>
</dbReference>
<comment type="caution">
    <text evidence="10">The sequence shown here is derived from an EMBL/GenBank/DDBJ whole genome shotgun (WGS) entry which is preliminary data.</text>
</comment>
<keyword evidence="11" id="KW-1185">Reference proteome</keyword>
<dbReference type="InterPro" id="IPR015853">
    <property type="entry name" value="ABC_transpr_FbpC"/>
</dbReference>
<evidence type="ECO:0000256" key="7">
    <source>
        <dbReference type="ARBA" id="ARBA00023065"/>
    </source>
</evidence>
<dbReference type="InterPro" id="IPR027417">
    <property type="entry name" value="P-loop_NTPase"/>
</dbReference>
<keyword evidence="1" id="KW-0813">Transport</keyword>
<keyword evidence="7" id="KW-0406">Ion transport</keyword>
<dbReference type="Gene3D" id="3.40.50.300">
    <property type="entry name" value="P-loop containing nucleotide triphosphate hydrolases"/>
    <property type="match status" value="1"/>
</dbReference>
<keyword evidence="4" id="KW-0547">Nucleotide-binding</keyword>
<dbReference type="SMART" id="SM00382">
    <property type="entry name" value="AAA"/>
    <property type="match status" value="1"/>
</dbReference>
<dbReference type="InterPro" id="IPR008995">
    <property type="entry name" value="Mo/tungstate-bd_C_term_dom"/>
</dbReference>
<evidence type="ECO:0000313" key="10">
    <source>
        <dbReference type="EMBL" id="MEL0657997.1"/>
    </source>
</evidence>
<dbReference type="SUPFAM" id="SSF52540">
    <property type="entry name" value="P-loop containing nucleoside triphosphate hydrolases"/>
    <property type="match status" value="1"/>
</dbReference>
<sequence>MSALKIENLSCSYQKTAVLEALDLTLNDNEIVCLLGESGCGKTTLLRAVAGLQTELTGKISIRQKVLNDEKTYTPSEQRKIGLIFQDYALFPHLNVFDNVAFSLTNKLSKTEKQQRVDSVLSLVQLSDMSKRFPHQLSGGQQQRIAIARALAYQPELMLLDEPFSNLDQHVRFQLINEIRQLFKQHQMSALFVTHSKEEGFAFADRIALMQAGKIVQIDTAQKLYRQPNSAYVADFMGQSNYIGVTVVDKFSYQGCFGLLGSNSVIEHSIGKQLRLLLRPEHINIVPDLNGLAMVKQVDFQGALQQITVQFNQQIFIVKHSNHCNDCLQFEVDDKVTLTVLNHDFVTFESETNTE</sequence>
<dbReference type="InterPro" id="IPR017871">
    <property type="entry name" value="ABC_transporter-like_CS"/>
</dbReference>
<proteinExistence type="predicted"/>
<gene>
    <name evidence="10" type="ORF">V6255_02495</name>
</gene>
<dbReference type="SUPFAM" id="SSF50331">
    <property type="entry name" value="MOP-like"/>
    <property type="match status" value="1"/>
</dbReference>
<dbReference type="InterPro" id="IPR013611">
    <property type="entry name" value="Transp-assoc_OB_typ2"/>
</dbReference>
<evidence type="ECO:0000256" key="8">
    <source>
        <dbReference type="ARBA" id="ARBA00023136"/>
    </source>
</evidence>
<dbReference type="InterPro" id="IPR003439">
    <property type="entry name" value="ABC_transporter-like_ATP-bd"/>
</dbReference>
<dbReference type="Pfam" id="PF08402">
    <property type="entry name" value="TOBE_2"/>
    <property type="match status" value="1"/>
</dbReference>
<protein>
    <submittedName>
        <fullName evidence="10">ABC transporter ATP-binding protein</fullName>
    </submittedName>
</protein>
<keyword evidence="3" id="KW-0410">Iron transport</keyword>
<organism evidence="10 11">
    <name type="scientific">Psychromonas arctica</name>
    <dbReference type="NCBI Taxonomy" id="168275"/>
    <lineage>
        <taxon>Bacteria</taxon>
        <taxon>Pseudomonadati</taxon>
        <taxon>Pseudomonadota</taxon>
        <taxon>Gammaproteobacteria</taxon>
        <taxon>Alteromonadales</taxon>
        <taxon>Psychromonadaceae</taxon>
        <taxon>Psychromonas</taxon>
    </lineage>
</organism>
<evidence type="ECO:0000256" key="2">
    <source>
        <dbReference type="ARBA" id="ARBA00022475"/>
    </source>
</evidence>
<evidence type="ECO:0000256" key="4">
    <source>
        <dbReference type="ARBA" id="ARBA00022741"/>
    </source>
</evidence>
<dbReference type="PROSITE" id="PS00211">
    <property type="entry name" value="ABC_TRANSPORTER_1"/>
    <property type="match status" value="1"/>
</dbReference>
<accession>A0ABU9H8K3</accession>
<evidence type="ECO:0000313" key="11">
    <source>
        <dbReference type="Proteomes" id="UP001366060"/>
    </source>
</evidence>
<evidence type="ECO:0000259" key="9">
    <source>
        <dbReference type="PROSITE" id="PS50893"/>
    </source>
</evidence>
<dbReference type="PROSITE" id="PS50893">
    <property type="entry name" value="ABC_TRANSPORTER_2"/>
    <property type="match status" value="1"/>
</dbReference>
<dbReference type="PANTHER" id="PTHR42781:SF4">
    <property type="entry name" value="SPERMIDINE_PUTRESCINE IMPORT ATP-BINDING PROTEIN POTA"/>
    <property type="match status" value="1"/>
</dbReference>
<evidence type="ECO:0000256" key="5">
    <source>
        <dbReference type="ARBA" id="ARBA00022840"/>
    </source>
</evidence>
<reference evidence="10 11" key="1">
    <citation type="submission" date="2024-02" db="EMBL/GenBank/DDBJ databases">
        <title>Bacteria isolated from the canopy kelp, Nereocystis luetkeana.</title>
        <authorList>
            <person name="Pfister C.A."/>
            <person name="Younker I.T."/>
            <person name="Light S.H."/>
        </authorList>
    </citation>
    <scope>NUCLEOTIDE SEQUENCE [LARGE SCALE GENOMIC DNA]</scope>
    <source>
        <strain evidence="10 11">TI.2.07</strain>
    </source>
</reference>